<dbReference type="GO" id="GO:0016709">
    <property type="term" value="F:oxidoreductase activity, acting on paired donors, with incorporation or reduction of molecular oxygen, NAD(P)H as one donor, and incorporation of one atom of oxygen"/>
    <property type="evidence" value="ECO:0007669"/>
    <property type="project" value="UniProtKB-ARBA"/>
</dbReference>
<dbReference type="AlphaFoldDB" id="A0A7W7WL61"/>
<evidence type="ECO:0000256" key="2">
    <source>
        <dbReference type="ARBA" id="ARBA00022630"/>
    </source>
</evidence>
<protein>
    <submittedName>
        <fullName evidence="6">2-polyprenyl-6-methoxyphenol hydroxylase-like FAD-dependent oxidoreductase</fullName>
    </submittedName>
</protein>
<dbReference type="Gene3D" id="3.40.30.120">
    <property type="match status" value="1"/>
</dbReference>
<dbReference type="RefSeq" id="WP_313069068.1">
    <property type="nucleotide sequence ID" value="NZ_JACHJR010000001.1"/>
</dbReference>
<dbReference type="Gene3D" id="3.30.70.2450">
    <property type="match status" value="1"/>
</dbReference>
<dbReference type="Pfam" id="PF01494">
    <property type="entry name" value="FAD_binding_3"/>
    <property type="match status" value="1"/>
</dbReference>
<comment type="cofactor">
    <cofactor evidence="1">
        <name>FAD</name>
        <dbReference type="ChEBI" id="CHEBI:57692"/>
    </cofactor>
</comment>
<dbReference type="InterPro" id="IPR036188">
    <property type="entry name" value="FAD/NAD-bd_sf"/>
</dbReference>
<dbReference type="InterPro" id="IPR050641">
    <property type="entry name" value="RIFMO-like"/>
</dbReference>
<name>A0A7W7WL61_9ACTN</name>
<feature type="region of interest" description="Disordered" evidence="4">
    <location>
        <begin position="397"/>
        <end position="416"/>
    </location>
</feature>
<evidence type="ECO:0000313" key="7">
    <source>
        <dbReference type="Proteomes" id="UP000573327"/>
    </source>
</evidence>
<feature type="domain" description="FAD-binding" evidence="5">
    <location>
        <begin position="8"/>
        <end position="365"/>
    </location>
</feature>
<comment type="caution">
    <text evidence="6">The sequence shown here is derived from an EMBL/GenBank/DDBJ whole genome shotgun (WGS) entry which is preliminary data.</text>
</comment>
<accession>A0A7W7WL61</accession>
<reference evidence="6 7" key="1">
    <citation type="submission" date="2020-08" db="EMBL/GenBank/DDBJ databases">
        <title>Sequencing the genomes of 1000 actinobacteria strains.</title>
        <authorList>
            <person name="Klenk H.-P."/>
        </authorList>
    </citation>
    <scope>NUCLEOTIDE SEQUENCE [LARGE SCALE GENOMIC DNA]</scope>
    <source>
        <strain evidence="6 7">DSM 44786</strain>
    </source>
</reference>
<dbReference type="PRINTS" id="PR00420">
    <property type="entry name" value="RNGMNOXGNASE"/>
</dbReference>
<dbReference type="SUPFAM" id="SSF51905">
    <property type="entry name" value="FAD/NAD(P)-binding domain"/>
    <property type="match status" value="1"/>
</dbReference>
<dbReference type="InterPro" id="IPR002938">
    <property type="entry name" value="FAD-bd"/>
</dbReference>
<evidence type="ECO:0000256" key="1">
    <source>
        <dbReference type="ARBA" id="ARBA00001974"/>
    </source>
</evidence>
<proteinExistence type="predicted"/>
<keyword evidence="7" id="KW-1185">Reference proteome</keyword>
<dbReference type="Gene3D" id="3.50.50.60">
    <property type="entry name" value="FAD/NAD(P)-binding domain"/>
    <property type="match status" value="1"/>
</dbReference>
<dbReference type="PANTHER" id="PTHR43004:SF19">
    <property type="entry name" value="BINDING MONOOXYGENASE, PUTATIVE (JCVI)-RELATED"/>
    <property type="match status" value="1"/>
</dbReference>
<dbReference type="PANTHER" id="PTHR43004">
    <property type="entry name" value="TRK SYSTEM POTASSIUM UPTAKE PROTEIN"/>
    <property type="match status" value="1"/>
</dbReference>
<evidence type="ECO:0000313" key="6">
    <source>
        <dbReference type="EMBL" id="MBB4951492.1"/>
    </source>
</evidence>
<dbReference type="GO" id="GO:0071949">
    <property type="term" value="F:FAD binding"/>
    <property type="evidence" value="ECO:0007669"/>
    <property type="project" value="InterPro"/>
</dbReference>
<sequence>MAHTRRPDVLIVGAGPVGLSAAAELRRRGVRCRLVDRLPARLPYAKAVGIQPRTLEIWDRMGLAGAVLEAAVPLRGQLGFVNGREQGRLELTLPPEVPYGFAALPQYETERLLEDHVAGLGTAVERGTELLTFTQDDDGVTAVLRTAAGAEEEVRVGYLIGCDGAHSTVRKGLGLTFEGAAFPEEYMLADVEADWDLPPGYGVRSSHRAEDGSTDDLLVCIPLPGAGRYRMSMLVPPGLSTSGADRTDGVAHGLEGGRVPELADIQTVVDRLAPRPAVLSRLRWSSVFRISHRIVGRYGDGRVFVAGDAAHIHPPTGAQGMNTGIQDACNLAWKLALVVHGQAGPALLSSYEAERRPVGEEVVGRTVRHATQGLDADRADPRTLLLREAQLLVSYRDGPLAGRPHGPADAPQPGDRAPDCAGLTTPPAAYPLRLLDILRGRPGHLVLLYAADADGLAEAAEAVVGMPDSGARAPAVAVLAREAAPLVPGALPVPHYRDAAGEFARLYRPDGPTGLVIRPDGQLGARFPLAGTATALADYLAALAAAPQ</sequence>
<dbReference type="Proteomes" id="UP000573327">
    <property type="component" value="Unassembled WGS sequence"/>
</dbReference>
<dbReference type="EMBL" id="JACHJR010000001">
    <property type="protein sequence ID" value="MBB4951492.1"/>
    <property type="molecule type" value="Genomic_DNA"/>
</dbReference>
<gene>
    <name evidence="6" type="ORF">F4556_007027</name>
</gene>
<keyword evidence="3" id="KW-0274">FAD</keyword>
<evidence type="ECO:0000256" key="4">
    <source>
        <dbReference type="SAM" id="MobiDB-lite"/>
    </source>
</evidence>
<evidence type="ECO:0000259" key="5">
    <source>
        <dbReference type="Pfam" id="PF01494"/>
    </source>
</evidence>
<evidence type="ECO:0000256" key="3">
    <source>
        <dbReference type="ARBA" id="ARBA00022827"/>
    </source>
</evidence>
<keyword evidence="2" id="KW-0285">Flavoprotein</keyword>
<organism evidence="6 7">
    <name type="scientific">Kitasatospora gansuensis</name>
    <dbReference type="NCBI Taxonomy" id="258050"/>
    <lineage>
        <taxon>Bacteria</taxon>
        <taxon>Bacillati</taxon>
        <taxon>Actinomycetota</taxon>
        <taxon>Actinomycetes</taxon>
        <taxon>Kitasatosporales</taxon>
        <taxon>Streptomycetaceae</taxon>
        <taxon>Kitasatospora</taxon>
    </lineage>
</organism>